<feature type="chain" id="PRO_5025427450" evidence="2">
    <location>
        <begin position="23"/>
        <end position="844"/>
    </location>
</feature>
<feature type="repeat" description="TPR" evidence="1">
    <location>
        <begin position="659"/>
        <end position="692"/>
    </location>
</feature>
<accession>A0A6C2U5I0</accession>
<dbReference type="SUPFAM" id="SSF48452">
    <property type="entry name" value="TPR-like"/>
    <property type="match status" value="3"/>
</dbReference>
<evidence type="ECO:0000256" key="2">
    <source>
        <dbReference type="SAM" id="SignalP"/>
    </source>
</evidence>
<protein>
    <submittedName>
        <fullName evidence="3">Uncharacterized protein</fullName>
    </submittedName>
</protein>
<feature type="signal peptide" evidence="2">
    <location>
        <begin position="1"/>
        <end position="22"/>
    </location>
</feature>
<evidence type="ECO:0000256" key="1">
    <source>
        <dbReference type="PROSITE-ProRule" id="PRU00339"/>
    </source>
</evidence>
<dbReference type="Pfam" id="PF13432">
    <property type="entry name" value="TPR_16"/>
    <property type="match status" value="3"/>
</dbReference>
<reference evidence="3 4" key="1">
    <citation type="submission" date="2019-04" db="EMBL/GenBank/DDBJ databases">
        <authorList>
            <person name="Van Vliet M D."/>
        </authorList>
    </citation>
    <scope>NUCLEOTIDE SEQUENCE [LARGE SCALE GENOMIC DNA]</scope>
    <source>
        <strain evidence="3 4">F1</strain>
    </source>
</reference>
<dbReference type="RefSeq" id="WP_168442397.1">
    <property type="nucleotide sequence ID" value="NZ_CAAHFG010000002.1"/>
</dbReference>
<dbReference type="Gene3D" id="1.25.40.10">
    <property type="entry name" value="Tetratricopeptide repeat domain"/>
    <property type="match status" value="6"/>
</dbReference>
<keyword evidence="1" id="KW-0802">TPR repeat</keyword>
<evidence type="ECO:0000313" key="3">
    <source>
        <dbReference type="EMBL" id="VGO15250.1"/>
    </source>
</evidence>
<dbReference type="PANTHER" id="PTHR37423:SF2">
    <property type="entry name" value="MEMBRANE-BOUND LYTIC MUREIN TRANSGLYCOSYLASE C"/>
    <property type="match status" value="1"/>
</dbReference>
<name>A0A6C2U5I0_PONDE</name>
<dbReference type="PANTHER" id="PTHR37423">
    <property type="entry name" value="SOLUBLE LYTIC MUREIN TRANSGLYCOSYLASE-RELATED"/>
    <property type="match status" value="1"/>
</dbReference>
<dbReference type="EMBL" id="CAAHFG010000002">
    <property type="protein sequence ID" value="VGO15250.1"/>
    <property type="molecule type" value="Genomic_DNA"/>
</dbReference>
<evidence type="ECO:0000313" key="4">
    <source>
        <dbReference type="Proteomes" id="UP000366872"/>
    </source>
</evidence>
<dbReference type="Pfam" id="PF13174">
    <property type="entry name" value="TPR_6"/>
    <property type="match status" value="3"/>
</dbReference>
<gene>
    <name evidence="3" type="ORF">PDESU_03832</name>
</gene>
<dbReference type="PROSITE" id="PS50005">
    <property type="entry name" value="TPR"/>
    <property type="match status" value="2"/>
</dbReference>
<feature type="repeat" description="TPR" evidence="1">
    <location>
        <begin position="399"/>
        <end position="432"/>
    </location>
</feature>
<dbReference type="InterPro" id="IPR019734">
    <property type="entry name" value="TPR_rpt"/>
</dbReference>
<dbReference type="InterPro" id="IPR011990">
    <property type="entry name" value="TPR-like_helical_dom_sf"/>
</dbReference>
<sequence>MRHTRLSILIVFSLLFALGAVAQNAVPKPESTRLPNIRASLDDGFYVLAEQQARGVLRSEEPNPDDVREAVLLLSHALWGQKRYSEMLELLKEYDGEPGYVYWRARANFELRKYSVALKELAKGGEAMAQSRYAPSALRLRASMELKNGKLDEAEASYLQFSKAFPQHRDRIENQFDLAAVYTRQKRIPEAIAIYEALAKESGAQATQRARLKLAHVLYTQGGQENFDPARDLLAGLATNQQTRLAYRIDAYVDLAALEETAGRQEPSVAAMRRAILLSPDARQRVPLKMSLARMLLREGDTGGALKVLEECRAEAPNETIAAELQLEKAGALLQAKRYAEADEAYQVYLDVAVDPDGLAKAYFGKGVALWSIEPGRYAEAAVVLDKAVNELKLPADKAAALFKSGDAYYKAGKYEDAEKRYKDFITQYSDSENVPNALYQQGLALARGGKRPEALQVFQTLEQNHASSGFAEKAALRAADVLWASQKWEEVLAKYTLIGQTYTNSPATQALSEHQRGIALYKLRQFPEAQKAFESVMANYPQSEHVPQATYLRGFSLAWQGKTEEGVKTCQDFIETYPDSEWTPEVIFWLAEHHFNQGNYTDAEPLFLRIAADFKGNRLAPRALYWAGRCASAQSSYVTAIERYSEIAKNYPESEILPQTRFAQGDALTELGEFARAILAFEEIIKNYPESYLVNGAWGRKGGCQFTLASDNPARYAEAMNSYQAILDRASAPVALKLEAEYWIGRCLEKTNVPDKAFSRYMNVVYTFINDNVEHSPYSVIWFTRSAFGAATLKEKEKAWKEAVQVYERVIQANVPAKDEAAKRIEKIKADNWLMFQQAEETE</sequence>
<keyword evidence="4" id="KW-1185">Reference proteome</keyword>
<dbReference type="SMART" id="SM00028">
    <property type="entry name" value="TPR"/>
    <property type="match status" value="9"/>
</dbReference>
<keyword evidence="2" id="KW-0732">Signal</keyword>
<proteinExistence type="predicted"/>
<dbReference type="Proteomes" id="UP000366872">
    <property type="component" value="Unassembled WGS sequence"/>
</dbReference>
<organism evidence="3 4">
    <name type="scientific">Pontiella desulfatans</name>
    <dbReference type="NCBI Taxonomy" id="2750659"/>
    <lineage>
        <taxon>Bacteria</taxon>
        <taxon>Pseudomonadati</taxon>
        <taxon>Kiritimatiellota</taxon>
        <taxon>Kiritimatiellia</taxon>
        <taxon>Kiritimatiellales</taxon>
        <taxon>Pontiellaceae</taxon>
        <taxon>Pontiella</taxon>
    </lineage>
</organism>
<dbReference type="AlphaFoldDB" id="A0A6C2U5I0"/>